<dbReference type="InterPro" id="IPR019933">
    <property type="entry name" value="DivIVA_domain"/>
</dbReference>
<dbReference type="Pfam" id="PF05103">
    <property type="entry name" value="DivIVA"/>
    <property type="match status" value="1"/>
</dbReference>
<evidence type="ECO:0000256" key="3">
    <source>
        <dbReference type="ARBA" id="ARBA00022618"/>
    </source>
</evidence>
<sequence>MENKLTQLSTKDILDKDFKTSMRGYNQEEVDAYLDVIIQDYEALESRIKQLEEEQARASQRKPEEPVRPRMQATNHQANYDILKRVSNLEKAVFGKKYADD</sequence>
<evidence type="ECO:0000256" key="6">
    <source>
        <dbReference type="ARBA" id="ARBA00023306"/>
    </source>
</evidence>
<evidence type="ECO:0000256" key="7">
    <source>
        <dbReference type="SAM" id="MobiDB-lite"/>
    </source>
</evidence>
<keyword evidence="3" id="KW-0132">Cell division</keyword>
<dbReference type="OrthoDB" id="389699at2"/>
<comment type="subcellular location">
    <subcellularLocation>
        <location evidence="1">Cytoplasm</location>
    </subcellularLocation>
</comment>
<evidence type="ECO:0000256" key="5">
    <source>
        <dbReference type="ARBA" id="ARBA00023054"/>
    </source>
</evidence>
<proteinExistence type="predicted"/>
<feature type="region of interest" description="Disordered" evidence="7">
    <location>
        <begin position="52"/>
        <end position="78"/>
    </location>
</feature>
<accession>A0A1I6SY43</accession>
<dbReference type="RefSeq" id="WP_062319364.1">
    <property type="nucleotide sequence ID" value="NZ_BJWJ01000010.1"/>
</dbReference>
<dbReference type="PANTHER" id="PTHR35794">
    <property type="entry name" value="CELL DIVISION PROTEIN DIVIVA"/>
    <property type="match status" value="1"/>
</dbReference>
<evidence type="ECO:0000313" key="8">
    <source>
        <dbReference type="EMBL" id="GEM04279.1"/>
    </source>
</evidence>
<keyword evidence="4" id="KW-0133">Cell shape</keyword>
<name>A0A1I6SY43_9BACI</name>
<dbReference type="NCBIfam" id="NF010725">
    <property type="entry name" value="PRK14127.1"/>
    <property type="match status" value="1"/>
</dbReference>
<reference evidence="9 10" key="1">
    <citation type="submission" date="2016-10" db="EMBL/GenBank/DDBJ databases">
        <authorList>
            <person name="de Groot N.N."/>
        </authorList>
    </citation>
    <scope>NUCLEOTIDE SEQUENCE [LARGE SCALE GENOMIC DNA]</scope>
    <source>
        <strain evidence="9 10">DSM 17074</strain>
    </source>
</reference>
<evidence type="ECO:0000313" key="11">
    <source>
        <dbReference type="Proteomes" id="UP000321773"/>
    </source>
</evidence>
<evidence type="ECO:0000313" key="9">
    <source>
        <dbReference type="EMBL" id="SFS81891.1"/>
    </source>
</evidence>
<dbReference type="EMBL" id="BJWJ01000010">
    <property type="protein sequence ID" value="GEM04279.1"/>
    <property type="molecule type" value="Genomic_DNA"/>
</dbReference>
<protein>
    <submittedName>
        <fullName evidence="8">Cell cycle protein GpsB</fullName>
    </submittedName>
    <submittedName>
        <fullName evidence="9">DivIVA domain-containing protein</fullName>
    </submittedName>
</protein>
<keyword evidence="11" id="KW-1185">Reference proteome</keyword>
<dbReference type="AlphaFoldDB" id="A0A1I6SY43"/>
<keyword evidence="6" id="KW-0131">Cell cycle</keyword>
<dbReference type="Gene3D" id="6.10.250.660">
    <property type="match status" value="1"/>
</dbReference>
<evidence type="ECO:0000256" key="2">
    <source>
        <dbReference type="ARBA" id="ARBA00022490"/>
    </source>
</evidence>
<dbReference type="GO" id="GO:0051301">
    <property type="term" value="P:cell division"/>
    <property type="evidence" value="ECO:0007669"/>
    <property type="project" value="UniProtKB-KW"/>
</dbReference>
<dbReference type="InterPro" id="IPR007793">
    <property type="entry name" value="DivIVA_fam"/>
</dbReference>
<dbReference type="PIRSF" id="PIRSF029938">
    <property type="entry name" value="UCP029938"/>
    <property type="match status" value="1"/>
</dbReference>
<evidence type="ECO:0000256" key="4">
    <source>
        <dbReference type="ARBA" id="ARBA00022960"/>
    </source>
</evidence>
<keyword evidence="5" id="KW-0175">Coiled coil</keyword>
<dbReference type="EMBL" id="FPAI01000011">
    <property type="protein sequence ID" value="SFS81891.1"/>
    <property type="molecule type" value="Genomic_DNA"/>
</dbReference>
<dbReference type="Proteomes" id="UP000199139">
    <property type="component" value="Unassembled WGS sequence"/>
</dbReference>
<organism evidence="9 10">
    <name type="scientific">Halolactibacillus miurensis</name>
    <dbReference type="NCBI Taxonomy" id="306541"/>
    <lineage>
        <taxon>Bacteria</taxon>
        <taxon>Bacillati</taxon>
        <taxon>Bacillota</taxon>
        <taxon>Bacilli</taxon>
        <taxon>Bacillales</taxon>
        <taxon>Bacillaceae</taxon>
        <taxon>Halolactibacillus</taxon>
    </lineage>
</organism>
<keyword evidence="2" id="KW-0963">Cytoplasm</keyword>
<evidence type="ECO:0000313" key="10">
    <source>
        <dbReference type="Proteomes" id="UP000199139"/>
    </source>
</evidence>
<dbReference type="GO" id="GO:0005737">
    <property type="term" value="C:cytoplasm"/>
    <property type="evidence" value="ECO:0007669"/>
    <property type="project" value="UniProtKB-SubCell"/>
</dbReference>
<dbReference type="Proteomes" id="UP000321773">
    <property type="component" value="Unassembled WGS sequence"/>
</dbReference>
<dbReference type="GO" id="GO:0008360">
    <property type="term" value="P:regulation of cell shape"/>
    <property type="evidence" value="ECO:0007669"/>
    <property type="project" value="UniProtKB-KW"/>
</dbReference>
<feature type="compositionally biased region" description="Basic and acidic residues" evidence="7">
    <location>
        <begin position="52"/>
        <end position="68"/>
    </location>
</feature>
<reference evidence="8 11" key="2">
    <citation type="submission" date="2019-07" db="EMBL/GenBank/DDBJ databases">
        <title>Whole genome shotgun sequence of Halolactibacillus miurensis NBRC 100873.</title>
        <authorList>
            <person name="Hosoyama A."/>
            <person name="Uohara A."/>
            <person name="Ohji S."/>
            <person name="Ichikawa N."/>
        </authorList>
    </citation>
    <scope>NUCLEOTIDE SEQUENCE [LARGE SCALE GENOMIC DNA]</scope>
    <source>
        <strain evidence="8 11">NBRC 100873</strain>
    </source>
</reference>
<dbReference type="STRING" id="306541.SAMN05421668_11147"/>
<dbReference type="InterPro" id="IPR011229">
    <property type="entry name" value="Cell_cycle_GpsB"/>
</dbReference>
<dbReference type="NCBIfam" id="TIGR03544">
    <property type="entry name" value="DivI1A_domain"/>
    <property type="match status" value="1"/>
</dbReference>
<gene>
    <name evidence="8" type="primary">gpsB</name>
    <name evidence="8" type="ORF">HMI01_12670</name>
    <name evidence="9" type="ORF">SAMN05421668_11147</name>
</gene>
<dbReference type="PANTHER" id="PTHR35794:SF1">
    <property type="entry name" value="CELL CYCLE PROTEIN GPSB"/>
    <property type="match status" value="1"/>
</dbReference>
<evidence type="ECO:0000256" key="1">
    <source>
        <dbReference type="ARBA" id="ARBA00004496"/>
    </source>
</evidence>